<organism evidence="2 3">
    <name type="scientific">Photobacterium leiognathi subsp. mandapamensis</name>
    <name type="common">Photobacterium mandapamensis</name>
    <dbReference type="NCBI Taxonomy" id="48408"/>
    <lineage>
        <taxon>Bacteria</taxon>
        <taxon>Pseudomonadati</taxon>
        <taxon>Pseudomonadota</taxon>
        <taxon>Gammaproteobacteria</taxon>
        <taxon>Vibrionales</taxon>
        <taxon>Vibrionaceae</taxon>
        <taxon>Photobacterium</taxon>
    </lineage>
</organism>
<comment type="caution">
    <text evidence="2">The sequence shown here is derived from an EMBL/GenBank/DDBJ whole genome shotgun (WGS) entry which is preliminary data.</text>
</comment>
<dbReference type="Pfam" id="PF03861">
    <property type="entry name" value="ANTAR"/>
    <property type="match status" value="1"/>
</dbReference>
<dbReference type="RefSeq" id="WP_107186139.1">
    <property type="nucleotide sequence ID" value="NZ_JAUZMN010000002.1"/>
</dbReference>
<dbReference type="SUPFAM" id="SSF52172">
    <property type="entry name" value="CheY-like"/>
    <property type="match status" value="1"/>
</dbReference>
<dbReference type="EMBL" id="PYNS01000034">
    <property type="protein sequence ID" value="PSV07106.1"/>
    <property type="molecule type" value="Genomic_DNA"/>
</dbReference>
<dbReference type="SMART" id="SM01012">
    <property type="entry name" value="ANTAR"/>
    <property type="match status" value="1"/>
</dbReference>
<dbReference type="InterPro" id="IPR011006">
    <property type="entry name" value="CheY-like_superfamily"/>
</dbReference>
<dbReference type="AlphaFoldDB" id="A0A2T3KQ28"/>
<dbReference type="InterPro" id="IPR036388">
    <property type="entry name" value="WH-like_DNA-bd_sf"/>
</dbReference>
<evidence type="ECO:0000313" key="3">
    <source>
        <dbReference type="Proteomes" id="UP000240530"/>
    </source>
</evidence>
<dbReference type="Gene3D" id="1.10.10.10">
    <property type="entry name" value="Winged helix-like DNA-binding domain superfamily/Winged helix DNA-binding domain"/>
    <property type="match status" value="1"/>
</dbReference>
<reference evidence="2 3" key="1">
    <citation type="submission" date="2018-03" db="EMBL/GenBank/DDBJ databases">
        <title>Whole genome sequencing of Histamine producing bacteria.</title>
        <authorList>
            <person name="Butler K."/>
        </authorList>
    </citation>
    <scope>NUCLEOTIDE SEQUENCE [LARGE SCALE GENOMIC DNA]</scope>
    <source>
        <strain evidence="2 3">Res.4.1</strain>
    </source>
</reference>
<evidence type="ECO:0000313" key="2">
    <source>
        <dbReference type="EMBL" id="PSV07106.1"/>
    </source>
</evidence>
<accession>A0A2T3KQ28</accession>
<dbReference type="Proteomes" id="UP000240530">
    <property type="component" value="Unassembled WGS sequence"/>
</dbReference>
<dbReference type="InterPro" id="IPR005561">
    <property type="entry name" value="ANTAR"/>
</dbReference>
<name>A0A2T3KQ28_PHOLD</name>
<gene>
    <name evidence="2" type="ORF">C0W93_19875</name>
</gene>
<evidence type="ECO:0000259" key="1">
    <source>
        <dbReference type="PROSITE" id="PS50921"/>
    </source>
</evidence>
<sequence length="191" mass="21573">MSVIPIIVCSDNPSEQSKIARCVAFDQEHVIESSYEQLERCLESYPTATIITSWLTPCAELRAIIKISSSKSVPLIVFIRKFNLNTFNNLPDPDGYLLLPSSVDCDFNTWVNRAKQVREKQIELTSEIAHLEQKLEDKKWVDKAKGLLQKFHNLSEEQAYGMLRKAAMEQSLSVAQVSANLIAALQKSEQS</sequence>
<proteinExistence type="predicted"/>
<feature type="domain" description="ANTAR" evidence="1">
    <location>
        <begin position="121"/>
        <end position="182"/>
    </location>
</feature>
<protein>
    <submittedName>
        <fullName evidence="2">ANTAR domain-containing protein</fullName>
    </submittedName>
</protein>
<dbReference type="PROSITE" id="PS50921">
    <property type="entry name" value="ANTAR"/>
    <property type="match status" value="1"/>
</dbReference>
<dbReference type="GO" id="GO:0003723">
    <property type="term" value="F:RNA binding"/>
    <property type="evidence" value="ECO:0007669"/>
    <property type="project" value="InterPro"/>
</dbReference>